<comment type="caution">
    <text evidence="10">The sequence shown here is derived from an EMBL/GenBank/DDBJ whole genome shotgun (WGS) entry which is preliminary data.</text>
</comment>
<evidence type="ECO:0000313" key="11">
    <source>
        <dbReference type="Proteomes" id="UP001190700"/>
    </source>
</evidence>
<dbReference type="PRINTS" id="PR00380">
    <property type="entry name" value="KINESINHEAVY"/>
</dbReference>
<feature type="domain" description="Kinesin motor" evidence="9">
    <location>
        <begin position="10"/>
        <end position="284"/>
    </location>
</feature>
<dbReference type="GO" id="GO:0007052">
    <property type="term" value="P:mitotic spindle organization"/>
    <property type="evidence" value="ECO:0007669"/>
    <property type="project" value="TreeGrafter"/>
</dbReference>
<dbReference type="Proteomes" id="UP001190700">
    <property type="component" value="Unassembled WGS sequence"/>
</dbReference>
<feature type="region of interest" description="Disordered" evidence="8">
    <location>
        <begin position="157"/>
        <end position="199"/>
    </location>
</feature>
<evidence type="ECO:0000256" key="3">
    <source>
        <dbReference type="ARBA" id="ARBA00022741"/>
    </source>
</evidence>
<evidence type="ECO:0000256" key="4">
    <source>
        <dbReference type="ARBA" id="ARBA00022840"/>
    </source>
</evidence>
<dbReference type="GO" id="GO:0005524">
    <property type="term" value="F:ATP binding"/>
    <property type="evidence" value="ECO:0007669"/>
    <property type="project" value="UniProtKB-UniRule"/>
</dbReference>
<sequence>MERPESTKSRLKIFVRIRPNPEGSGEEIATTENNALFLKDVSSNRANEFYFDRVMDKHVQQKEVYEDVGAPLVNHVLGGYNACCFAYGQTGSGKTYTMFGEETGAWEKRGVIPLAVESLFAEVQRMEMEHSVIVKMSVSFMEIYLDHVRDLGRASLANLPPEARPQSARDTPKSRPPSGRPPSGRSTNSATGTTEEPYDHTAQSLEVQEDADGNVKVKDLTQIMVTSAAQVMDIVKAGLNLRQTHATQLNDVSSRSHTVFTLTIAQQRSGARLDSDTVVGRLNL</sequence>
<accession>A0AAE0GB44</accession>
<dbReference type="SMART" id="SM00129">
    <property type="entry name" value="KISc"/>
    <property type="match status" value="1"/>
</dbReference>
<dbReference type="InterPro" id="IPR036961">
    <property type="entry name" value="Kinesin_motor_dom_sf"/>
</dbReference>
<name>A0AAE0GB44_9CHLO</name>
<dbReference type="PANTHER" id="PTHR47969">
    <property type="entry name" value="CHROMOSOME-ASSOCIATED KINESIN KIF4A-RELATED"/>
    <property type="match status" value="1"/>
</dbReference>
<keyword evidence="2" id="KW-0963">Cytoplasm</keyword>
<reference evidence="10 11" key="1">
    <citation type="journal article" date="2015" name="Genome Biol. Evol.">
        <title>Comparative Genomics of a Bacterivorous Green Alga Reveals Evolutionary Causalities and Consequences of Phago-Mixotrophic Mode of Nutrition.</title>
        <authorList>
            <person name="Burns J.A."/>
            <person name="Paasch A."/>
            <person name="Narechania A."/>
            <person name="Kim E."/>
        </authorList>
    </citation>
    <scope>NUCLEOTIDE SEQUENCE [LARGE SCALE GENOMIC DNA]</scope>
    <source>
        <strain evidence="10 11">PLY_AMNH</strain>
    </source>
</reference>
<evidence type="ECO:0000256" key="7">
    <source>
        <dbReference type="PROSITE-ProRule" id="PRU00283"/>
    </source>
</evidence>
<keyword evidence="4 7" id="KW-0067">ATP-binding</keyword>
<gene>
    <name evidence="10" type="ORF">CYMTET_17131</name>
</gene>
<dbReference type="InterPro" id="IPR027640">
    <property type="entry name" value="Kinesin-like_fam"/>
</dbReference>
<evidence type="ECO:0000256" key="5">
    <source>
        <dbReference type="ARBA" id="ARBA00023054"/>
    </source>
</evidence>
<evidence type="ECO:0000256" key="2">
    <source>
        <dbReference type="ARBA" id="ARBA00022490"/>
    </source>
</evidence>
<evidence type="ECO:0000256" key="8">
    <source>
        <dbReference type="SAM" id="MobiDB-lite"/>
    </source>
</evidence>
<evidence type="ECO:0000256" key="1">
    <source>
        <dbReference type="ARBA" id="ARBA00004496"/>
    </source>
</evidence>
<evidence type="ECO:0000313" key="10">
    <source>
        <dbReference type="EMBL" id="KAK3274695.1"/>
    </source>
</evidence>
<keyword evidence="3 7" id="KW-0547">Nucleotide-binding</keyword>
<keyword evidence="5" id="KW-0175">Coiled coil</keyword>
<dbReference type="SUPFAM" id="SSF52540">
    <property type="entry name" value="P-loop containing nucleoside triphosphate hydrolases"/>
    <property type="match status" value="1"/>
</dbReference>
<dbReference type="EMBL" id="LGRX02007574">
    <property type="protein sequence ID" value="KAK3274695.1"/>
    <property type="molecule type" value="Genomic_DNA"/>
</dbReference>
<proteinExistence type="inferred from homology"/>
<dbReference type="Gene3D" id="3.40.850.10">
    <property type="entry name" value="Kinesin motor domain"/>
    <property type="match status" value="1"/>
</dbReference>
<keyword evidence="11" id="KW-1185">Reference proteome</keyword>
<feature type="binding site" evidence="7">
    <location>
        <begin position="88"/>
        <end position="95"/>
    </location>
    <ligand>
        <name>ATP</name>
        <dbReference type="ChEBI" id="CHEBI:30616"/>
    </ligand>
</feature>
<dbReference type="GO" id="GO:0005875">
    <property type="term" value="C:microtubule associated complex"/>
    <property type="evidence" value="ECO:0007669"/>
    <property type="project" value="TreeGrafter"/>
</dbReference>
<dbReference type="InterPro" id="IPR001752">
    <property type="entry name" value="Kinesin_motor_dom"/>
</dbReference>
<organism evidence="10 11">
    <name type="scientific">Cymbomonas tetramitiformis</name>
    <dbReference type="NCBI Taxonomy" id="36881"/>
    <lineage>
        <taxon>Eukaryota</taxon>
        <taxon>Viridiplantae</taxon>
        <taxon>Chlorophyta</taxon>
        <taxon>Pyramimonadophyceae</taxon>
        <taxon>Pyramimonadales</taxon>
        <taxon>Pyramimonadaceae</taxon>
        <taxon>Cymbomonas</taxon>
    </lineage>
</organism>
<dbReference type="GO" id="GO:0003777">
    <property type="term" value="F:microtubule motor activity"/>
    <property type="evidence" value="ECO:0007669"/>
    <property type="project" value="InterPro"/>
</dbReference>
<dbReference type="AlphaFoldDB" id="A0AAE0GB44"/>
<keyword evidence="6 7" id="KW-0505">Motor protein</keyword>
<comment type="similarity">
    <text evidence="7">Belongs to the TRAFAC class myosin-kinesin ATPase superfamily. Kinesin family.</text>
</comment>
<dbReference type="InterPro" id="IPR027417">
    <property type="entry name" value="P-loop_NTPase"/>
</dbReference>
<evidence type="ECO:0000259" key="9">
    <source>
        <dbReference type="PROSITE" id="PS50067"/>
    </source>
</evidence>
<evidence type="ECO:0000256" key="6">
    <source>
        <dbReference type="ARBA" id="ARBA00023175"/>
    </source>
</evidence>
<dbReference type="PANTHER" id="PTHR47969:SF15">
    <property type="entry name" value="CHROMOSOME-ASSOCIATED KINESIN KIF4A-RELATED"/>
    <property type="match status" value="1"/>
</dbReference>
<dbReference type="GO" id="GO:0008017">
    <property type="term" value="F:microtubule binding"/>
    <property type="evidence" value="ECO:0007669"/>
    <property type="project" value="InterPro"/>
</dbReference>
<protein>
    <recommendedName>
        <fullName evidence="9">Kinesin motor domain-containing protein</fullName>
    </recommendedName>
</protein>
<dbReference type="GO" id="GO:0051231">
    <property type="term" value="P:spindle elongation"/>
    <property type="evidence" value="ECO:0007669"/>
    <property type="project" value="TreeGrafter"/>
</dbReference>
<dbReference type="Pfam" id="PF00225">
    <property type="entry name" value="Kinesin"/>
    <property type="match status" value="1"/>
</dbReference>
<dbReference type="GO" id="GO:0007018">
    <property type="term" value="P:microtubule-based movement"/>
    <property type="evidence" value="ECO:0007669"/>
    <property type="project" value="InterPro"/>
</dbReference>
<dbReference type="PROSITE" id="PS50067">
    <property type="entry name" value="KINESIN_MOTOR_2"/>
    <property type="match status" value="1"/>
</dbReference>
<comment type="subcellular location">
    <subcellularLocation>
        <location evidence="1">Cytoplasm</location>
    </subcellularLocation>
</comment>
<dbReference type="GO" id="GO:0005737">
    <property type="term" value="C:cytoplasm"/>
    <property type="evidence" value="ECO:0007669"/>
    <property type="project" value="UniProtKB-SubCell"/>
</dbReference>
<feature type="non-terminal residue" evidence="10">
    <location>
        <position position="284"/>
    </location>
</feature>